<dbReference type="EMBL" id="GBEZ01018850">
    <property type="protein sequence ID" value="JAC67631.1"/>
    <property type="molecule type" value="Transcribed_RNA"/>
</dbReference>
<accession>A0A061RAX3</accession>
<dbReference type="GO" id="GO:0051604">
    <property type="term" value="P:protein maturation"/>
    <property type="evidence" value="ECO:0007669"/>
    <property type="project" value="InterPro"/>
</dbReference>
<dbReference type="GO" id="GO:0005789">
    <property type="term" value="C:endoplasmic reticulum membrane"/>
    <property type="evidence" value="ECO:0007669"/>
    <property type="project" value="TreeGrafter"/>
</dbReference>
<dbReference type="Pfam" id="PF25179">
    <property type="entry name" value="LMF1_C"/>
    <property type="match status" value="1"/>
</dbReference>
<keyword evidence="1" id="KW-0325">Glycoprotein</keyword>
<gene>
    <name evidence="5" type="ORF">TSPGSL018_10647</name>
</gene>
<dbReference type="InterPro" id="IPR009613">
    <property type="entry name" value="LMF"/>
</dbReference>
<evidence type="ECO:0000256" key="3">
    <source>
        <dbReference type="SAM" id="Phobius"/>
    </source>
</evidence>
<name>A0A061RAX3_9CHLO</name>
<keyword evidence="3" id="KW-0472">Membrane</keyword>
<organism evidence="5">
    <name type="scientific">Tetraselmis sp. GSL018</name>
    <dbReference type="NCBI Taxonomy" id="582737"/>
    <lineage>
        <taxon>Eukaryota</taxon>
        <taxon>Viridiplantae</taxon>
        <taxon>Chlorophyta</taxon>
        <taxon>core chlorophytes</taxon>
        <taxon>Chlorodendrophyceae</taxon>
        <taxon>Chlorodendrales</taxon>
        <taxon>Chlorodendraceae</taxon>
        <taxon>Tetraselmis</taxon>
    </lineage>
</organism>
<dbReference type="PANTHER" id="PTHR14463">
    <property type="entry name" value="LIPASE MATURATION FACTOR"/>
    <property type="match status" value="1"/>
</dbReference>
<dbReference type="PANTHER" id="PTHR14463:SF5">
    <property type="entry name" value="LIPASE MATURATION FACTOR 2"/>
    <property type="match status" value="1"/>
</dbReference>
<evidence type="ECO:0000256" key="2">
    <source>
        <dbReference type="ARBA" id="ARBA00040643"/>
    </source>
</evidence>
<evidence type="ECO:0000256" key="1">
    <source>
        <dbReference type="ARBA" id="ARBA00023180"/>
    </source>
</evidence>
<evidence type="ECO:0000313" key="5">
    <source>
        <dbReference type="EMBL" id="JAC67631.1"/>
    </source>
</evidence>
<feature type="domain" description="Lipase maturation factor 1/2 C-terminal" evidence="4">
    <location>
        <begin position="33"/>
        <end position="165"/>
    </location>
</feature>
<feature type="transmembrane region" description="Helical" evidence="3">
    <location>
        <begin position="239"/>
        <end position="261"/>
    </location>
</feature>
<keyword evidence="3" id="KW-0812">Transmembrane</keyword>
<sequence length="274" mass="31232">MQLMAVHPPLLEPFRRWRPAVELFHASQPWHIASGYGLFRRMTGVGDGGEGARVARPEIELQGSDDGQSWAPYVLKYKPGPLDRRPPWVAPHQPRLDWQMWFAALGSYQGSPWFVHLAAKLLEGQPEVVSLLESVPPQFRERPPRYIRAELFLYDMTRPSWGRRRMHPGGGGGPLEAMHDTSAWWARAPAGPYLPPLQRNNSSLEAFLQSRGWGRRRDPDLQPPRPISKMLWVFRRNSGILAILVNVLVVSLTAAVVLECLPRAHRQSRKIKKE</sequence>
<keyword evidence="3" id="KW-1133">Transmembrane helix</keyword>
<dbReference type="InterPro" id="IPR057433">
    <property type="entry name" value="LMF1/2_C"/>
</dbReference>
<protein>
    <recommendedName>
        <fullName evidence="2">Lipase maturation factor 2</fullName>
    </recommendedName>
</protein>
<proteinExistence type="predicted"/>
<evidence type="ECO:0000259" key="4">
    <source>
        <dbReference type="Pfam" id="PF25179"/>
    </source>
</evidence>
<reference evidence="5" key="1">
    <citation type="submission" date="2014-05" db="EMBL/GenBank/DDBJ databases">
        <title>The transcriptome of the halophilic microalga Tetraselmis sp. GSL018 isolated from the Great Salt Lake, Utah.</title>
        <authorList>
            <person name="Jinkerson R.E."/>
            <person name="D'Adamo S."/>
            <person name="Posewitz M.C."/>
        </authorList>
    </citation>
    <scope>NUCLEOTIDE SEQUENCE</scope>
    <source>
        <strain evidence="5">GSL018</strain>
    </source>
</reference>
<dbReference type="AlphaFoldDB" id="A0A061RAX3"/>